<feature type="compositionally biased region" description="Basic and acidic residues" evidence="11">
    <location>
        <begin position="919"/>
        <end position="942"/>
    </location>
</feature>
<feature type="transmembrane region" description="Helical" evidence="12">
    <location>
        <begin position="528"/>
        <end position="552"/>
    </location>
</feature>
<feature type="region of interest" description="Disordered" evidence="11">
    <location>
        <begin position="1426"/>
        <end position="1456"/>
    </location>
</feature>
<organism evidence="14 15">
    <name type="scientific">Patiria miniata</name>
    <name type="common">Bat star</name>
    <name type="synonym">Asterina miniata</name>
    <dbReference type="NCBI Taxonomy" id="46514"/>
    <lineage>
        <taxon>Eukaryota</taxon>
        <taxon>Metazoa</taxon>
        <taxon>Echinodermata</taxon>
        <taxon>Eleutherozoa</taxon>
        <taxon>Asterozoa</taxon>
        <taxon>Asteroidea</taxon>
        <taxon>Valvatacea</taxon>
        <taxon>Valvatida</taxon>
        <taxon>Asterinidae</taxon>
        <taxon>Patiria</taxon>
    </lineage>
</organism>
<evidence type="ECO:0000256" key="8">
    <source>
        <dbReference type="ARBA" id="ARBA00023212"/>
    </source>
</evidence>
<evidence type="ECO:0000256" key="4">
    <source>
        <dbReference type="ARBA" id="ARBA00022490"/>
    </source>
</evidence>
<feature type="signal peptide" evidence="13">
    <location>
        <begin position="1"/>
        <end position="30"/>
    </location>
</feature>
<feature type="compositionally biased region" description="Basic and acidic residues" evidence="11">
    <location>
        <begin position="1134"/>
        <end position="1146"/>
    </location>
</feature>
<evidence type="ECO:0000256" key="13">
    <source>
        <dbReference type="SAM" id="SignalP"/>
    </source>
</evidence>
<feature type="coiled-coil region" evidence="10">
    <location>
        <begin position="975"/>
        <end position="1068"/>
    </location>
</feature>
<keyword evidence="5 12" id="KW-0812">Transmembrane</keyword>
<feature type="coiled-coil region" evidence="10">
    <location>
        <begin position="1261"/>
        <end position="1361"/>
    </location>
</feature>
<keyword evidence="3" id="KW-1003">Cell membrane</keyword>
<comment type="subcellular location">
    <subcellularLocation>
        <location evidence="2">Cell membrane</location>
        <topology evidence="2">Single-pass membrane protein</topology>
    </subcellularLocation>
    <subcellularLocation>
        <location evidence="1">Cytoplasm</location>
        <location evidence="1">Cytoskeleton</location>
        <location evidence="1">Cilium basal body</location>
    </subcellularLocation>
</comment>
<dbReference type="InterPro" id="IPR022076">
    <property type="entry name" value="Limbin"/>
</dbReference>
<name>A0A914B550_PATMI</name>
<evidence type="ECO:0000256" key="11">
    <source>
        <dbReference type="SAM" id="MobiDB-lite"/>
    </source>
</evidence>
<dbReference type="PANTHER" id="PTHR16795">
    <property type="entry name" value="LIMBIN/ELLIS-VAN CREVELD PROTEIN"/>
    <property type="match status" value="1"/>
</dbReference>
<dbReference type="OrthoDB" id="8852462at2759"/>
<evidence type="ECO:0000256" key="6">
    <source>
        <dbReference type="ARBA" id="ARBA00022989"/>
    </source>
</evidence>
<feature type="region of interest" description="Disordered" evidence="11">
    <location>
        <begin position="1134"/>
        <end position="1172"/>
    </location>
</feature>
<keyword evidence="4" id="KW-0963">Cytoplasm</keyword>
<dbReference type="GO" id="GO:0098797">
    <property type="term" value="C:plasma membrane protein complex"/>
    <property type="evidence" value="ECO:0007669"/>
    <property type="project" value="TreeGrafter"/>
</dbReference>
<dbReference type="Proteomes" id="UP000887568">
    <property type="component" value="Unplaced"/>
</dbReference>
<keyword evidence="15" id="KW-1185">Reference proteome</keyword>
<dbReference type="Pfam" id="PF12297">
    <property type="entry name" value="EVC2_like"/>
    <property type="match status" value="1"/>
</dbReference>
<keyword evidence="9" id="KW-0966">Cell projection</keyword>
<feature type="region of interest" description="Disordered" evidence="11">
    <location>
        <begin position="1471"/>
        <end position="1586"/>
    </location>
</feature>
<evidence type="ECO:0000256" key="9">
    <source>
        <dbReference type="ARBA" id="ARBA00023273"/>
    </source>
</evidence>
<feature type="chain" id="PRO_5038275750" description="Limbin" evidence="13">
    <location>
        <begin position="31"/>
        <end position="1586"/>
    </location>
</feature>
<dbReference type="GO" id="GO:0007224">
    <property type="term" value="P:smoothened signaling pathway"/>
    <property type="evidence" value="ECO:0007669"/>
    <property type="project" value="InterPro"/>
</dbReference>
<dbReference type="GeneID" id="119739670"/>
<feature type="compositionally biased region" description="Acidic residues" evidence="11">
    <location>
        <begin position="1158"/>
        <end position="1168"/>
    </location>
</feature>
<keyword evidence="6 12" id="KW-1133">Transmembrane helix</keyword>
<sequence>MPFLLIKMALQDLHFIFIICCLACLKGCHAQLVDVALQVDSPTSNPMIGGFPSLHLSDRLTINIGLQFGSSGEQAKLSLQVPEEFAQVTSDNLTISYGSNLQDAQETVQISRMHLNVTFGEVQVINATLGNNSLENVIDLRYVLYIQDFKNVGDLFNMTLSVDYGMNYEDSFSASRIFSYAGPEVDIERLQNSDGQPFIFDREMQVSASIRLPPGLWNMSDTQVILDFLSDDVSFINLDVFSCLAASDSPNITFSDPASQNVTTFTNASSPIAVVTIQNATVNQGNARRKRSVTAGNQASASLVWNLFDVANIGDSVETVYFTVRSVIGQTAEMVDGVGMTYSFTMNINQENVPLNNDILVVSEPDLVLDKTMTVLNEAVNEDLDYSLNYLSFTTTLSHSSQSSAPAYGVVLTDQVQGFVLEYFNGLVPVVGTAGFDVTAQDLVYRVDELMLGDTLTISYKAYFDDDTVTNKIDMPLMHVATATWQSMPTQEITPEYPGRSYSPAVQPETCVTPIEIQEQSLVYDHGLAAIMFFVALLVGCIIVALICLICIKFCRKGPYATVQPAGKYGGGSRGQGLVMNTRGGARSGLSNLKEFCMIAIDDSIVMVLALRDKTRKLLEFDNLDIWWTITIDIQLEQQRLDAMVDSNVNLINKWATEGAIPRRISDKSNKKFQRKVKDLNKTLEDEYKEECRELIKELSVQNKLKLAELQRKHKVEYNDTVTQTKRMTEEERKEILLLLRQQHDAEKNEVMQLLKMHQDERQEKARKEIAIRKRLAIKSLQQEHLDEIILQSKLDEDAAMKLLREHRSNQQDLETAMDDELSRQRMLLEEKLAKRRALAQYNESLGDHNKQMLNTMVTQTLSVIDELEKDDKLTEQEVERYTQRLRQEFLAAKGAYDKEKTKQEEGLHKRLSELKRRKLEERAREHKQQLDQFEKDQRTKLENNNLDPSQHTEAKMDLLASQRTEMHELEISLDDDAGKQLEELNKNMAEETKEKLTRSKEGFFKDLMSHGMTERMKNEILDQHQRDMESLAEEHEEQRLKQERLLKKRLAKHRQEWIKRKQEEKQEQEMIRDHEEKVVGRILASQLAISEEDRQRILDEHEKQQVALDSSLALQKLKQRRLLEERVAKRRARQMEKLEKKHNQETQRQARKRQLADSDEGSDEETQQELMKKQAEEKLTLLSGNNDEDIEDELEAVRVEMMEAKVGALKEQEERLGALVAKLQLERSREIATIEEQQKALWQLKMNMLDDMTETGIIRNADCKKVIENHQKEAKNLENKLKAQREKQEKEFKRRLRDKLADREQLFVSKQEEEIQHLAENVKNKTSARLKRVALKHKHLMEMEEFRRNLEIEVNQALEDLRRKFEVERLKQMQEQELQFISGLVKHGKFSPSELRNILYLLFPGKTEKELEPLLRKMFNKEEGEELRENEGEGDSVANGNVRGSFDKKGKAAKSGSSLEDKIKLSILGNTGSSAVSTPSRERRKPNKLLKKLKKNKQNKKLAPITTGAQKFEDPDDHSQRSSFQGDALPQIGMLRPEPVGRTATPSDDEYIDRRVQMDTDSEEDERRPLKKKGGGKFGRSEYSY</sequence>
<keyword evidence="8" id="KW-0206">Cytoskeleton</keyword>
<evidence type="ECO:0000256" key="12">
    <source>
        <dbReference type="SAM" id="Phobius"/>
    </source>
</evidence>
<feature type="compositionally biased region" description="Polar residues" evidence="11">
    <location>
        <begin position="1471"/>
        <end position="1480"/>
    </location>
</feature>
<evidence type="ECO:0000256" key="7">
    <source>
        <dbReference type="ARBA" id="ARBA00023136"/>
    </source>
</evidence>
<protein>
    <recommendedName>
        <fullName evidence="16">Limbin</fullName>
    </recommendedName>
</protein>
<feature type="region of interest" description="Disordered" evidence="11">
    <location>
        <begin position="919"/>
        <end position="950"/>
    </location>
</feature>
<dbReference type="PANTHER" id="PTHR16795:SF14">
    <property type="entry name" value="LIMBIN"/>
    <property type="match status" value="1"/>
</dbReference>
<feature type="compositionally biased region" description="Basic residues" evidence="11">
    <location>
        <begin position="1483"/>
        <end position="1501"/>
    </location>
</feature>
<evidence type="ECO:0000256" key="10">
    <source>
        <dbReference type="SAM" id="Coils"/>
    </source>
</evidence>
<evidence type="ECO:0000256" key="1">
    <source>
        <dbReference type="ARBA" id="ARBA00004120"/>
    </source>
</evidence>
<dbReference type="RefSeq" id="XP_038070611.1">
    <property type="nucleotide sequence ID" value="XM_038214683.1"/>
</dbReference>
<evidence type="ECO:0000313" key="14">
    <source>
        <dbReference type="EnsemblMetazoa" id="XP_038070611.1"/>
    </source>
</evidence>
<dbReference type="OMA" id="ISIIICH"/>
<evidence type="ECO:0000313" key="15">
    <source>
        <dbReference type="Proteomes" id="UP000887568"/>
    </source>
</evidence>
<accession>A0A914B550</accession>
<feature type="compositionally biased region" description="Basic and acidic residues" evidence="11">
    <location>
        <begin position="1512"/>
        <end position="1521"/>
    </location>
</feature>
<dbReference type="GO" id="GO:0060170">
    <property type="term" value="C:ciliary membrane"/>
    <property type="evidence" value="ECO:0007669"/>
    <property type="project" value="TreeGrafter"/>
</dbReference>
<evidence type="ECO:0000256" key="2">
    <source>
        <dbReference type="ARBA" id="ARBA00004162"/>
    </source>
</evidence>
<evidence type="ECO:0008006" key="16">
    <source>
        <dbReference type="Google" id="ProtNLM"/>
    </source>
</evidence>
<keyword evidence="13" id="KW-0732">Signal</keyword>
<evidence type="ECO:0000256" key="3">
    <source>
        <dbReference type="ARBA" id="ARBA00022475"/>
    </source>
</evidence>
<keyword evidence="7 12" id="KW-0472">Membrane</keyword>
<dbReference type="RefSeq" id="XP_038070612.1">
    <property type="nucleotide sequence ID" value="XM_038214684.1"/>
</dbReference>
<reference evidence="14" key="1">
    <citation type="submission" date="2022-11" db="UniProtKB">
        <authorList>
            <consortium name="EnsemblMetazoa"/>
        </authorList>
    </citation>
    <scope>IDENTIFICATION</scope>
</reference>
<dbReference type="EnsemblMetazoa" id="XM_038214683.1">
    <property type="protein sequence ID" value="XP_038070611.1"/>
    <property type="gene ID" value="LOC119739670"/>
</dbReference>
<keyword evidence="10" id="KW-0175">Coiled coil</keyword>
<dbReference type="EnsemblMetazoa" id="XM_038214684.1">
    <property type="protein sequence ID" value="XP_038070612.1"/>
    <property type="gene ID" value="LOC119739670"/>
</dbReference>
<evidence type="ECO:0000256" key="5">
    <source>
        <dbReference type="ARBA" id="ARBA00022692"/>
    </source>
</evidence>
<proteinExistence type="predicted"/>
<dbReference type="InterPro" id="IPR026501">
    <property type="entry name" value="Limbin/EVC"/>
</dbReference>